<evidence type="ECO:0000313" key="2">
    <source>
        <dbReference type="EMBL" id="GBM45448.1"/>
    </source>
</evidence>
<comment type="caution">
    <text evidence="2">The sequence shown here is derived from an EMBL/GenBank/DDBJ whole genome shotgun (WGS) entry which is preliminary data.</text>
</comment>
<name>A0A4Y2FYI9_ARAVE</name>
<dbReference type="EMBL" id="BGPR01001101">
    <property type="protein sequence ID" value="GBM45448.1"/>
    <property type="molecule type" value="Genomic_DNA"/>
</dbReference>
<keyword evidence="3" id="KW-1185">Reference proteome</keyword>
<reference evidence="2 3" key="1">
    <citation type="journal article" date="2019" name="Sci. Rep.">
        <title>Orb-weaving spider Araneus ventricosus genome elucidates the spidroin gene catalogue.</title>
        <authorList>
            <person name="Kono N."/>
            <person name="Nakamura H."/>
            <person name="Ohtoshi R."/>
            <person name="Moran D.A.P."/>
            <person name="Shinohara A."/>
            <person name="Yoshida Y."/>
            <person name="Fujiwara M."/>
            <person name="Mori M."/>
            <person name="Tomita M."/>
            <person name="Arakawa K."/>
        </authorList>
    </citation>
    <scope>NUCLEOTIDE SEQUENCE [LARGE SCALE GENOMIC DNA]</scope>
</reference>
<feature type="region of interest" description="Disordered" evidence="1">
    <location>
        <begin position="58"/>
        <end position="77"/>
    </location>
</feature>
<organism evidence="2 3">
    <name type="scientific">Araneus ventricosus</name>
    <name type="common">Orbweaver spider</name>
    <name type="synonym">Epeira ventricosa</name>
    <dbReference type="NCBI Taxonomy" id="182803"/>
    <lineage>
        <taxon>Eukaryota</taxon>
        <taxon>Metazoa</taxon>
        <taxon>Ecdysozoa</taxon>
        <taxon>Arthropoda</taxon>
        <taxon>Chelicerata</taxon>
        <taxon>Arachnida</taxon>
        <taxon>Araneae</taxon>
        <taxon>Araneomorphae</taxon>
        <taxon>Entelegynae</taxon>
        <taxon>Araneoidea</taxon>
        <taxon>Araneidae</taxon>
        <taxon>Araneus</taxon>
    </lineage>
</organism>
<gene>
    <name evidence="2" type="ORF">AVEN_167913_1</name>
</gene>
<dbReference type="Proteomes" id="UP000499080">
    <property type="component" value="Unassembled WGS sequence"/>
</dbReference>
<sequence length="117" mass="12907">MRKLALKSSRKKPGLPVSVRNLQLEIPGRLTKPARTGAVGKLPYNSLRYFLRPRDEVKPARTHPKSYKTRADPSASVKSPCQFGLYGTLEFICTMVGNCTPGRGNSLESVSTIYSIP</sequence>
<evidence type="ECO:0000256" key="1">
    <source>
        <dbReference type="SAM" id="MobiDB-lite"/>
    </source>
</evidence>
<dbReference type="AlphaFoldDB" id="A0A4Y2FYI9"/>
<accession>A0A4Y2FYI9</accession>
<evidence type="ECO:0000313" key="3">
    <source>
        <dbReference type="Proteomes" id="UP000499080"/>
    </source>
</evidence>
<protein>
    <submittedName>
        <fullName evidence="2">Uncharacterized protein</fullName>
    </submittedName>
</protein>
<proteinExistence type="predicted"/>